<proteinExistence type="predicted"/>
<evidence type="ECO:0000313" key="7">
    <source>
        <dbReference type="EMBL" id="MRN52688.1"/>
    </source>
</evidence>
<feature type="transmembrane region" description="Helical" evidence="6">
    <location>
        <begin position="30"/>
        <end position="50"/>
    </location>
</feature>
<evidence type="ECO:0000256" key="4">
    <source>
        <dbReference type="ARBA" id="ARBA00022989"/>
    </source>
</evidence>
<reference evidence="7 8" key="1">
    <citation type="submission" date="2019-11" db="EMBL/GenBank/DDBJ databases">
        <title>Paenibacillus monticola sp. nov., a novel PGPR strain isolated from mountain sample in China.</title>
        <authorList>
            <person name="Zhao Q."/>
            <person name="Li H.-P."/>
            <person name="Zhang J.-L."/>
        </authorList>
    </citation>
    <scope>NUCLEOTIDE SEQUENCE [LARGE SCALE GENOMIC DNA]</scope>
    <source>
        <strain evidence="7 8">LC-T2</strain>
    </source>
</reference>
<feature type="transmembrane region" description="Helical" evidence="6">
    <location>
        <begin position="87"/>
        <end position="107"/>
    </location>
</feature>
<evidence type="ECO:0000256" key="3">
    <source>
        <dbReference type="ARBA" id="ARBA00022692"/>
    </source>
</evidence>
<gene>
    <name evidence="7" type="ORF">GJB61_06710</name>
</gene>
<comment type="subcellular location">
    <subcellularLocation>
        <location evidence="1">Cell membrane</location>
        <topology evidence="1">Multi-pass membrane protein</topology>
    </subcellularLocation>
</comment>
<evidence type="ECO:0000256" key="6">
    <source>
        <dbReference type="SAM" id="Phobius"/>
    </source>
</evidence>
<evidence type="ECO:0000313" key="8">
    <source>
        <dbReference type="Proteomes" id="UP000463051"/>
    </source>
</evidence>
<keyword evidence="8" id="KW-1185">Reference proteome</keyword>
<sequence>MKILVIIVQVALLYLFYMVGDYLQKLLHLPVPGSIVGLILLFILLIFRIVPVKWIENGSITILSYLPLFFIPATAGIVNHLDIFNGRGLVLILILIVSTILTMVTAAHSSQWLEGWSSSRSVRSSIKEKGKEL</sequence>
<keyword evidence="3 6" id="KW-0812">Transmembrane</keyword>
<keyword evidence="2" id="KW-1003">Cell membrane</keyword>
<dbReference type="GO" id="GO:0005886">
    <property type="term" value="C:plasma membrane"/>
    <property type="evidence" value="ECO:0007669"/>
    <property type="project" value="UniProtKB-SubCell"/>
</dbReference>
<dbReference type="InterPro" id="IPR005538">
    <property type="entry name" value="LrgA/CidA"/>
</dbReference>
<dbReference type="Pfam" id="PF03788">
    <property type="entry name" value="LrgA"/>
    <property type="match status" value="1"/>
</dbReference>
<dbReference type="AlphaFoldDB" id="A0A7X2L110"/>
<organism evidence="7 8">
    <name type="scientific">Paenibacillus monticola</name>
    <dbReference type="NCBI Taxonomy" id="2666075"/>
    <lineage>
        <taxon>Bacteria</taxon>
        <taxon>Bacillati</taxon>
        <taxon>Bacillota</taxon>
        <taxon>Bacilli</taxon>
        <taxon>Bacillales</taxon>
        <taxon>Paenibacillaceae</taxon>
        <taxon>Paenibacillus</taxon>
    </lineage>
</organism>
<evidence type="ECO:0000256" key="5">
    <source>
        <dbReference type="ARBA" id="ARBA00023136"/>
    </source>
</evidence>
<comment type="caution">
    <text evidence="7">The sequence shown here is derived from an EMBL/GenBank/DDBJ whole genome shotgun (WGS) entry which is preliminary data.</text>
</comment>
<name>A0A7X2L110_9BACL</name>
<feature type="transmembrane region" description="Helical" evidence="6">
    <location>
        <begin position="62"/>
        <end position="81"/>
    </location>
</feature>
<accession>A0A7X2L110</accession>
<keyword evidence="4 6" id="KW-1133">Transmembrane helix</keyword>
<dbReference type="EMBL" id="WJXB01000002">
    <property type="protein sequence ID" value="MRN52688.1"/>
    <property type="molecule type" value="Genomic_DNA"/>
</dbReference>
<evidence type="ECO:0000256" key="1">
    <source>
        <dbReference type="ARBA" id="ARBA00004651"/>
    </source>
</evidence>
<protein>
    <submittedName>
        <fullName evidence="7">CidA/LrgA family holin-like protein</fullName>
    </submittedName>
</protein>
<keyword evidence="5 6" id="KW-0472">Membrane</keyword>
<dbReference type="RefSeq" id="WP_154117684.1">
    <property type="nucleotide sequence ID" value="NZ_WJXB01000002.1"/>
</dbReference>
<dbReference type="PANTHER" id="PTHR33931">
    <property type="entry name" value="HOLIN-LIKE PROTEIN CIDA-RELATED"/>
    <property type="match status" value="1"/>
</dbReference>
<dbReference type="PANTHER" id="PTHR33931:SF6">
    <property type="entry name" value="INTEGRAL MEMBRANE PROTEIN YXZK-RELATED"/>
    <property type="match status" value="1"/>
</dbReference>
<dbReference type="Proteomes" id="UP000463051">
    <property type="component" value="Unassembled WGS sequence"/>
</dbReference>
<evidence type="ECO:0000256" key="2">
    <source>
        <dbReference type="ARBA" id="ARBA00022475"/>
    </source>
</evidence>
<dbReference type="NCBIfam" id="NF002460">
    <property type="entry name" value="PRK01658.1"/>
    <property type="match status" value="1"/>
</dbReference>